<comment type="subcellular location">
    <subcellularLocation>
        <location evidence="1">Nucleus</location>
    </subcellularLocation>
</comment>
<organism evidence="5 6">
    <name type="scientific">Piedraia hortae CBS 480.64</name>
    <dbReference type="NCBI Taxonomy" id="1314780"/>
    <lineage>
        <taxon>Eukaryota</taxon>
        <taxon>Fungi</taxon>
        <taxon>Dikarya</taxon>
        <taxon>Ascomycota</taxon>
        <taxon>Pezizomycotina</taxon>
        <taxon>Dothideomycetes</taxon>
        <taxon>Dothideomycetidae</taxon>
        <taxon>Capnodiales</taxon>
        <taxon>Piedraiaceae</taxon>
        <taxon>Piedraia</taxon>
    </lineage>
</organism>
<name>A0A6A7CAE9_9PEZI</name>
<evidence type="ECO:0008006" key="7">
    <source>
        <dbReference type="Google" id="ProtNLM"/>
    </source>
</evidence>
<dbReference type="InterPro" id="IPR019163">
    <property type="entry name" value="THO_Thoc5"/>
</dbReference>
<dbReference type="AlphaFoldDB" id="A0A6A7CAE9"/>
<accession>A0A6A7CAE9</accession>
<dbReference type="GO" id="GO:0003729">
    <property type="term" value="F:mRNA binding"/>
    <property type="evidence" value="ECO:0007669"/>
    <property type="project" value="TreeGrafter"/>
</dbReference>
<feature type="region of interest" description="Disordered" evidence="4">
    <location>
        <begin position="28"/>
        <end position="48"/>
    </location>
</feature>
<dbReference type="PANTHER" id="PTHR13375:SF3">
    <property type="entry name" value="THO COMPLEX SUBUNIT 5 HOMOLOG"/>
    <property type="match status" value="1"/>
</dbReference>
<dbReference type="GO" id="GO:0000445">
    <property type="term" value="C:THO complex part of transcription export complex"/>
    <property type="evidence" value="ECO:0007669"/>
    <property type="project" value="TreeGrafter"/>
</dbReference>
<dbReference type="PANTHER" id="PTHR13375">
    <property type="entry name" value="FMS INTERACTING PROTEIN"/>
    <property type="match status" value="1"/>
</dbReference>
<gene>
    <name evidence="5" type="ORF">K470DRAFT_268010</name>
</gene>
<proteinExistence type="inferred from homology"/>
<evidence type="ECO:0000256" key="4">
    <source>
        <dbReference type="SAM" id="MobiDB-lite"/>
    </source>
</evidence>
<evidence type="ECO:0000256" key="3">
    <source>
        <dbReference type="ARBA" id="ARBA00023242"/>
    </source>
</evidence>
<keyword evidence="6" id="KW-1185">Reference proteome</keyword>
<evidence type="ECO:0000256" key="1">
    <source>
        <dbReference type="ARBA" id="ARBA00004123"/>
    </source>
</evidence>
<dbReference type="OrthoDB" id="20582at2759"/>
<dbReference type="Pfam" id="PF09766">
    <property type="entry name" value="FmiP_Thoc5"/>
    <property type="match status" value="1"/>
</dbReference>
<evidence type="ECO:0000313" key="6">
    <source>
        <dbReference type="Proteomes" id="UP000799421"/>
    </source>
</evidence>
<sequence>MPDPRITSPELLNVLTTAADAHSTANAILDLTHPPPPTPSTPQDTTTTDTLSTLHKTLIAQLAQLRGQQRTALLSIRTTRAETASSRREIDGLHLQLQNLVYEQRHLASEIASCEGFEHRYMTLPLVSEKEFFEEFPECKGAGEHEVMTRRIEDELSKRQTLEEERIALVKKKEGLVKLNKARREELAKLDAELERWTNGQVNVRRLFEVHEGSNKMTGRG</sequence>
<dbReference type="GO" id="GO:0006406">
    <property type="term" value="P:mRNA export from nucleus"/>
    <property type="evidence" value="ECO:0007669"/>
    <property type="project" value="TreeGrafter"/>
</dbReference>
<evidence type="ECO:0000313" key="5">
    <source>
        <dbReference type="EMBL" id="KAF2863588.1"/>
    </source>
</evidence>
<evidence type="ECO:0000256" key="2">
    <source>
        <dbReference type="ARBA" id="ARBA00008044"/>
    </source>
</evidence>
<protein>
    <recommendedName>
        <fullName evidence="7">Fms interacting protein</fullName>
    </recommendedName>
</protein>
<dbReference type="Proteomes" id="UP000799421">
    <property type="component" value="Unassembled WGS sequence"/>
</dbReference>
<comment type="similarity">
    <text evidence="2">Belongs to the THOC5 family.</text>
</comment>
<keyword evidence="3" id="KW-0539">Nucleus</keyword>
<reference evidence="5" key="1">
    <citation type="journal article" date="2020" name="Stud. Mycol.">
        <title>101 Dothideomycetes genomes: a test case for predicting lifestyles and emergence of pathogens.</title>
        <authorList>
            <person name="Haridas S."/>
            <person name="Albert R."/>
            <person name="Binder M."/>
            <person name="Bloem J."/>
            <person name="Labutti K."/>
            <person name="Salamov A."/>
            <person name="Andreopoulos B."/>
            <person name="Baker S."/>
            <person name="Barry K."/>
            <person name="Bills G."/>
            <person name="Bluhm B."/>
            <person name="Cannon C."/>
            <person name="Castanera R."/>
            <person name="Culley D."/>
            <person name="Daum C."/>
            <person name="Ezra D."/>
            <person name="Gonzalez J."/>
            <person name="Henrissat B."/>
            <person name="Kuo A."/>
            <person name="Liang C."/>
            <person name="Lipzen A."/>
            <person name="Lutzoni F."/>
            <person name="Magnuson J."/>
            <person name="Mondo S."/>
            <person name="Nolan M."/>
            <person name="Ohm R."/>
            <person name="Pangilinan J."/>
            <person name="Park H.-J."/>
            <person name="Ramirez L."/>
            <person name="Alfaro M."/>
            <person name="Sun H."/>
            <person name="Tritt A."/>
            <person name="Yoshinaga Y."/>
            <person name="Zwiers L.-H."/>
            <person name="Turgeon B."/>
            <person name="Goodwin S."/>
            <person name="Spatafora J."/>
            <person name="Crous P."/>
            <person name="Grigoriev I."/>
        </authorList>
    </citation>
    <scope>NUCLEOTIDE SEQUENCE</scope>
    <source>
        <strain evidence="5">CBS 480.64</strain>
    </source>
</reference>
<dbReference type="EMBL" id="MU005960">
    <property type="protein sequence ID" value="KAF2863588.1"/>
    <property type="molecule type" value="Genomic_DNA"/>
</dbReference>